<evidence type="ECO:0000313" key="3">
    <source>
        <dbReference type="EMBL" id="CDF86323.1"/>
    </source>
</evidence>
<reference evidence="3 4" key="1">
    <citation type="submission" date="2013-03" db="EMBL/GenBank/DDBJ databases">
        <authorList>
            <person name="Linke B."/>
        </authorList>
    </citation>
    <scope>NUCLEOTIDE SEQUENCE [LARGE SCALE GENOMIC DNA]</scope>
    <source>
        <strain evidence="3 4">B13</strain>
    </source>
</reference>
<proteinExistence type="predicted"/>
<organism evidence="3 4">
    <name type="scientific">Pseudomonas knackmussii (strain DSM 6978 / CCUG 54928 / LMG 23759 / B13)</name>
    <dbReference type="NCBI Taxonomy" id="1301098"/>
    <lineage>
        <taxon>Bacteria</taxon>
        <taxon>Pseudomonadati</taxon>
        <taxon>Pseudomonadota</taxon>
        <taxon>Gammaproteobacteria</taxon>
        <taxon>Pseudomonadales</taxon>
        <taxon>Pseudomonadaceae</taxon>
        <taxon>Pseudomonas</taxon>
    </lineage>
</organism>
<keyword evidence="4" id="KW-1185">Reference proteome</keyword>
<keyword evidence="1" id="KW-0175">Coiled coil</keyword>
<dbReference type="PROSITE" id="PS51688">
    <property type="entry name" value="ICA"/>
    <property type="match status" value="1"/>
</dbReference>
<dbReference type="EMBL" id="HG322950">
    <property type="protein sequence ID" value="CDF86323.1"/>
    <property type="molecule type" value="Genomic_DNA"/>
</dbReference>
<dbReference type="PATRIC" id="fig|1301098.3.peg.4990"/>
<name>A0A024HPH3_PSEKB</name>
<dbReference type="InterPro" id="IPR030392">
    <property type="entry name" value="S74_ICA"/>
</dbReference>
<accession>A0A024HPH3</accession>
<evidence type="ECO:0000256" key="1">
    <source>
        <dbReference type="SAM" id="Coils"/>
    </source>
</evidence>
<evidence type="ECO:0000259" key="2">
    <source>
        <dbReference type="PROSITE" id="PS51688"/>
    </source>
</evidence>
<feature type="domain" description="Peptidase S74" evidence="2">
    <location>
        <begin position="214"/>
        <end position="346"/>
    </location>
</feature>
<dbReference type="Proteomes" id="UP000025241">
    <property type="component" value="Chromosome I"/>
</dbReference>
<dbReference type="STRING" id="1301098.PKB_5010"/>
<dbReference type="RefSeq" id="WP_043255383.1">
    <property type="nucleotide sequence ID" value="NZ_HG322950.1"/>
</dbReference>
<dbReference type="Pfam" id="PF13884">
    <property type="entry name" value="Peptidase_S74"/>
    <property type="match status" value="1"/>
</dbReference>
<protein>
    <recommendedName>
        <fullName evidence="2">Peptidase S74 domain-containing protein</fullName>
    </recommendedName>
</protein>
<dbReference type="HOGENOM" id="CLU_787246_0_0_6"/>
<sequence length="352" mass="37343">MADTFIPVRLSYTGSAVTAIAEYQPGETMQHPGNLNFSGSGRRITGDFSSPAGSVANRTWFQSNVTNGQTMLPVLPNGTSSISGMQLFGATDPENTSIGILQNNGVYVQIMVNATGTGTQLPLLFGTANTERMRFDPSGGWYVGSSSSDPIGTQTVGMYRGAAGTLSAYATGSGPLRLGVASGNQTLETFISNGATTVGTITTNGTTTAYNTSSDYRLKDQVADIDPQAAEARVLAYRPATWIWKSNGQPGKGFIAHEAQAVDPDVATGTKDQVQRVGNIRAANYTLLAERVEEPADLTPYGEDAAWSFTEEVPVYQGMDASFMIADMVAMLQKMRRELDETKAALRALQGA</sequence>
<evidence type="ECO:0000313" key="4">
    <source>
        <dbReference type="Proteomes" id="UP000025241"/>
    </source>
</evidence>
<dbReference type="KEGG" id="pkc:PKB_5010"/>
<dbReference type="OrthoDB" id="7033322at2"/>
<dbReference type="AlphaFoldDB" id="A0A024HPH3"/>
<feature type="coiled-coil region" evidence="1">
    <location>
        <begin position="325"/>
        <end position="352"/>
    </location>
</feature>
<gene>
    <name evidence="3" type="ORF">PKB_5010</name>
</gene>
<reference evidence="3 4" key="2">
    <citation type="submission" date="2014-05" db="EMBL/GenBank/DDBJ databases">
        <title>Genome sequence of the 3-chlorobenzoate degrading bacterium Pseudomonas knackmussii B13 shows multiple evidence for horizontal gene transfer.</title>
        <authorList>
            <person name="Miyazaki R."/>
            <person name="Bertelli C."/>
            <person name="Falquet L."/>
            <person name="Robinson-Rechavi M."/>
            <person name="Gharib W."/>
            <person name="Roy S."/>
            <person name="Van der Meer J.R."/>
        </authorList>
    </citation>
    <scope>NUCLEOTIDE SEQUENCE [LARGE SCALE GENOMIC DNA]</scope>
    <source>
        <strain evidence="3 4">B13</strain>
    </source>
</reference>